<reference evidence="1" key="1">
    <citation type="journal article" date="2023" name="Front. Mar. Sci.">
        <title>A new Merluccius polli reference genome to investigate the effects of global change in West African waters.</title>
        <authorList>
            <person name="Mateo J.L."/>
            <person name="Blanco-Fernandez C."/>
            <person name="Garcia-Vazquez E."/>
            <person name="Machado-Schiaffino G."/>
        </authorList>
    </citation>
    <scope>NUCLEOTIDE SEQUENCE</scope>
    <source>
        <strain evidence="1">C29</strain>
        <tissue evidence="1">Fin</tissue>
    </source>
</reference>
<accession>A0AA47MZN2</accession>
<evidence type="ECO:0000313" key="1">
    <source>
        <dbReference type="EMBL" id="KAK0149006.1"/>
    </source>
</evidence>
<protein>
    <submittedName>
        <fullName evidence="1">Uncharacterized protein</fullName>
    </submittedName>
</protein>
<sequence>MEREEKMEQRKWEAQERERDCVLEMETLKHAEHEQEQACELERIRLKLSAEGGAVWVSLAANGLLIGGRIKAVPPLKLGLSSAALAFRY</sequence>
<comment type="caution">
    <text evidence="1">The sequence shown here is derived from an EMBL/GenBank/DDBJ whole genome shotgun (WGS) entry which is preliminary data.</text>
</comment>
<dbReference type="AlphaFoldDB" id="A0AA47MZN2"/>
<dbReference type="EMBL" id="JAOPHQ010001990">
    <property type="protein sequence ID" value="KAK0149006.1"/>
    <property type="molecule type" value="Genomic_DNA"/>
</dbReference>
<evidence type="ECO:0000313" key="2">
    <source>
        <dbReference type="Proteomes" id="UP001174136"/>
    </source>
</evidence>
<gene>
    <name evidence="1" type="ORF">N1851_010613</name>
</gene>
<dbReference type="Proteomes" id="UP001174136">
    <property type="component" value="Unassembled WGS sequence"/>
</dbReference>
<keyword evidence="2" id="KW-1185">Reference proteome</keyword>
<organism evidence="1 2">
    <name type="scientific">Merluccius polli</name>
    <name type="common">Benguela hake</name>
    <name type="synonym">Merluccius cadenati</name>
    <dbReference type="NCBI Taxonomy" id="89951"/>
    <lineage>
        <taxon>Eukaryota</taxon>
        <taxon>Metazoa</taxon>
        <taxon>Chordata</taxon>
        <taxon>Craniata</taxon>
        <taxon>Vertebrata</taxon>
        <taxon>Euteleostomi</taxon>
        <taxon>Actinopterygii</taxon>
        <taxon>Neopterygii</taxon>
        <taxon>Teleostei</taxon>
        <taxon>Neoteleostei</taxon>
        <taxon>Acanthomorphata</taxon>
        <taxon>Zeiogadaria</taxon>
        <taxon>Gadariae</taxon>
        <taxon>Gadiformes</taxon>
        <taxon>Gadoidei</taxon>
        <taxon>Merlucciidae</taxon>
        <taxon>Merluccius</taxon>
    </lineage>
</organism>
<proteinExistence type="predicted"/>
<name>A0AA47MZN2_MERPO</name>